<dbReference type="Proteomes" id="UP000253729">
    <property type="component" value="Unassembled WGS sequence"/>
</dbReference>
<gene>
    <name evidence="2" type="ORF">BDQ94DRAFT_132741</name>
</gene>
<dbReference type="GeneID" id="38132474"/>
<protein>
    <submittedName>
        <fullName evidence="2">Uncharacterized protein</fullName>
    </submittedName>
</protein>
<reference evidence="2 3" key="1">
    <citation type="submission" date="2018-07" db="EMBL/GenBank/DDBJ databases">
        <title>The genomes of Aspergillus section Nigri reveals drivers in fungal speciation.</title>
        <authorList>
            <consortium name="DOE Joint Genome Institute"/>
            <person name="Vesth T.C."/>
            <person name="Nybo J."/>
            <person name="Theobald S."/>
            <person name="Brandl J."/>
            <person name="Frisvad J.C."/>
            <person name="Nielsen K.F."/>
            <person name="Lyhne E.K."/>
            <person name="Kogle M.E."/>
            <person name="Kuo A."/>
            <person name="Riley R."/>
            <person name="Clum A."/>
            <person name="Nolan M."/>
            <person name="Lipzen A."/>
            <person name="Salamov A."/>
            <person name="Henrissat B."/>
            <person name="Wiebenga A."/>
            <person name="De vries R.P."/>
            <person name="Grigoriev I.V."/>
            <person name="Mortensen U.H."/>
            <person name="Andersen M.R."/>
            <person name="Baker S.E."/>
        </authorList>
    </citation>
    <scope>NUCLEOTIDE SEQUENCE [LARGE SCALE GENOMIC DNA]</scope>
    <source>
        <strain evidence="2 3">CBS 139.54b</strain>
    </source>
</reference>
<keyword evidence="3" id="KW-1185">Reference proteome</keyword>
<proteinExistence type="predicted"/>
<dbReference type="RefSeq" id="XP_026632269.1">
    <property type="nucleotide sequence ID" value="XM_026764118.1"/>
</dbReference>
<keyword evidence="1" id="KW-0732">Signal</keyword>
<evidence type="ECO:0000313" key="2">
    <source>
        <dbReference type="EMBL" id="RDH39247.1"/>
    </source>
</evidence>
<dbReference type="EMBL" id="KZ852032">
    <property type="protein sequence ID" value="RDH39247.1"/>
    <property type="molecule type" value="Genomic_DNA"/>
</dbReference>
<organism evidence="2 3">
    <name type="scientific">Aspergillus welwitschiae</name>
    <dbReference type="NCBI Taxonomy" id="1341132"/>
    <lineage>
        <taxon>Eukaryota</taxon>
        <taxon>Fungi</taxon>
        <taxon>Dikarya</taxon>
        <taxon>Ascomycota</taxon>
        <taxon>Pezizomycotina</taxon>
        <taxon>Eurotiomycetes</taxon>
        <taxon>Eurotiomycetidae</taxon>
        <taxon>Eurotiales</taxon>
        <taxon>Aspergillaceae</taxon>
        <taxon>Aspergillus</taxon>
        <taxon>Aspergillus subgen. Circumdati</taxon>
    </lineage>
</organism>
<sequence length="62" mass="7083">MWMIFILSASRTIGAPGAYPRDVTWSLNFPSGLVDDTLSSIIVFPLHERRRGQNRPVLRLTR</sequence>
<feature type="signal peptide" evidence="1">
    <location>
        <begin position="1"/>
        <end position="17"/>
    </location>
</feature>
<evidence type="ECO:0000313" key="3">
    <source>
        <dbReference type="Proteomes" id="UP000253729"/>
    </source>
</evidence>
<accession>A0A3F3QJD6</accession>
<feature type="chain" id="PRO_5017698942" evidence="1">
    <location>
        <begin position="18"/>
        <end position="62"/>
    </location>
</feature>
<evidence type="ECO:0000256" key="1">
    <source>
        <dbReference type="SAM" id="SignalP"/>
    </source>
</evidence>
<name>A0A3F3QJD6_9EURO</name>
<dbReference type="AlphaFoldDB" id="A0A3F3QJD6"/>